<dbReference type="GO" id="GO:0016020">
    <property type="term" value="C:membrane"/>
    <property type="evidence" value="ECO:0007669"/>
    <property type="project" value="UniProtKB-SubCell"/>
</dbReference>
<comment type="subcellular location">
    <subcellularLocation>
        <location evidence="1">Membrane</location>
        <topology evidence="1">Multi-pass membrane protein</topology>
    </subcellularLocation>
</comment>
<reference evidence="7 8" key="1">
    <citation type="journal article" date="2014" name="Genome Announc.">
        <title>Complete Genome Sequence of Polychlorinated Biphenyl Degrader Comamonas testosteroni TK102 (NBRC 109938).</title>
        <authorList>
            <person name="Fukuda K."/>
            <person name="Hosoyama A."/>
            <person name="Tsuchikane K."/>
            <person name="Ohji S."/>
            <person name="Yamazoe A."/>
            <person name="Fujita N."/>
            <person name="Shintani M."/>
            <person name="Kimbara K."/>
        </authorList>
    </citation>
    <scope>NUCLEOTIDE SEQUENCE [LARGE SCALE GENOMIC DNA]</scope>
    <source>
        <strain evidence="7">TK102</strain>
    </source>
</reference>
<dbReference type="PANTHER" id="PTHR32322:SF9">
    <property type="entry name" value="AMINO-ACID METABOLITE EFFLUX PUMP-RELATED"/>
    <property type="match status" value="1"/>
</dbReference>
<dbReference type="EMBL" id="CP006704">
    <property type="protein sequence ID" value="AIJ46397.1"/>
    <property type="molecule type" value="Genomic_DNA"/>
</dbReference>
<evidence type="ECO:0000256" key="5">
    <source>
        <dbReference type="SAM" id="Phobius"/>
    </source>
</evidence>
<feature type="domain" description="EamA" evidence="6">
    <location>
        <begin position="202"/>
        <end position="331"/>
    </location>
</feature>
<sequence length="344" mass="35656">MPIADLRHLDPGYRWLSMWPQWGTSFGFRRASEQKSTLGHARSEWENTATSLFVGFEMPLFRTAALTCLAMAAFAANSLLCRLALQSHSIDAASFTALRLTSGAAILALVVGLRRASCVGVGNWWSAGFLFAYAAAFSFAYGSLSAAAGALLLFGAVQATMVGVGLCRGEKLALRQWGGLMLAFGGLVVLLRPGLSAPPLGAALLMIFAGVSWGLYSLRGKGAADPIGVTAGNFLRTVPFALLLPLLMQDRASLSSAGLAYALCSGMLTSGLGYVAWYAALPHLKAGAAASLQLSVPLLAAIGAVSWLGEPWTMRLTLAGAAILGGIALVMVSSPVGGPVSSSK</sequence>
<dbReference type="SUPFAM" id="SSF103481">
    <property type="entry name" value="Multidrug resistance efflux transporter EmrE"/>
    <property type="match status" value="1"/>
</dbReference>
<feature type="transmembrane region" description="Helical" evidence="5">
    <location>
        <begin position="286"/>
        <end position="309"/>
    </location>
</feature>
<evidence type="ECO:0000256" key="1">
    <source>
        <dbReference type="ARBA" id="ARBA00004141"/>
    </source>
</evidence>
<feature type="transmembrane region" description="Helical" evidence="5">
    <location>
        <begin position="124"/>
        <end position="141"/>
    </location>
</feature>
<feature type="transmembrane region" description="Helical" evidence="5">
    <location>
        <begin position="259"/>
        <end position="280"/>
    </location>
</feature>
<feature type="transmembrane region" description="Helical" evidence="5">
    <location>
        <begin position="92"/>
        <end position="112"/>
    </location>
</feature>
<evidence type="ECO:0000313" key="7">
    <source>
        <dbReference type="EMBL" id="AIJ46397.1"/>
    </source>
</evidence>
<proteinExistence type="predicted"/>
<dbReference type="KEGG" id="ctes:O987_11390"/>
<feature type="transmembrane region" description="Helical" evidence="5">
    <location>
        <begin position="228"/>
        <end position="247"/>
    </location>
</feature>
<organism evidence="7 8">
    <name type="scientific">Comamonas testosteroni TK102</name>
    <dbReference type="NCBI Taxonomy" id="1392005"/>
    <lineage>
        <taxon>Bacteria</taxon>
        <taxon>Pseudomonadati</taxon>
        <taxon>Pseudomonadota</taxon>
        <taxon>Betaproteobacteria</taxon>
        <taxon>Burkholderiales</taxon>
        <taxon>Comamonadaceae</taxon>
        <taxon>Comamonas</taxon>
    </lineage>
</organism>
<dbReference type="InterPro" id="IPR050638">
    <property type="entry name" value="AA-Vitamin_Transporters"/>
</dbReference>
<evidence type="ECO:0000256" key="3">
    <source>
        <dbReference type="ARBA" id="ARBA00022989"/>
    </source>
</evidence>
<keyword evidence="2 5" id="KW-0812">Transmembrane</keyword>
<keyword evidence="4 5" id="KW-0472">Membrane</keyword>
<dbReference type="PANTHER" id="PTHR32322">
    <property type="entry name" value="INNER MEMBRANE TRANSPORTER"/>
    <property type="match status" value="1"/>
</dbReference>
<feature type="transmembrane region" description="Helical" evidence="5">
    <location>
        <begin position="60"/>
        <end position="80"/>
    </location>
</feature>
<feature type="transmembrane region" description="Helical" evidence="5">
    <location>
        <begin position="198"/>
        <end position="216"/>
    </location>
</feature>
<gene>
    <name evidence="7" type="ORF">O987_11390</name>
</gene>
<feature type="transmembrane region" description="Helical" evidence="5">
    <location>
        <begin position="316"/>
        <end position="336"/>
    </location>
</feature>
<evidence type="ECO:0000259" key="6">
    <source>
        <dbReference type="Pfam" id="PF00892"/>
    </source>
</evidence>
<dbReference type="InterPro" id="IPR037185">
    <property type="entry name" value="EmrE-like"/>
</dbReference>
<accession>A0A076PSS9</accession>
<protein>
    <recommendedName>
        <fullName evidence="6">EamA domain-containing protein</fullName>
    </recommendedName>
</protein>
<name>A0A076PSS9_COMTE</name>
<feature type="transmembrane region" description="Helical" evidence="5">
    <location>
        <begin position="148"/>
        <end position="166"/>
    </location>
</feature>
<keyword evidence="3 5" id="KW-1133">Transmembrane helix</keyword>
<evidence type="ECO:0000256" key="4">
    <source>
        <dbReference type="ARBA" id="ARBA00023136"/>
    </source>
</evidence>
<dbReference type="InterPro" id="IPR000620">
    <property type="entry name" value="EamA_dom"/>
</dbReference>
<dbReference type="Pfam" id="PF00892">
    <property type="entry name" value="EamA"/>
    <property type="match status" value="1"/>
</dbReference>
<evidence type="ECO:0000256" key="2">
    <source>
        <dbReference type="ARBA" id="ARBA00022692"/>
    </source>
</evidence>
<dbReference type="HOGENOM" id="CLU_069324_0_0_4"/>
<evidence type="ECO:0000313" key="8">
    <source>
        <dbReference type="Proteomes" id="UP000028782"/>
    </source>
</evidence>
<dbReference type="Proteomes" id="UP000028782">
    <property type="component" value="Chromosome"/>
</dbReference>
<dbReference type="AlphaFoldDB" id="A0A076PSS9"/>